<keyword evidence="2 4" id="KW-0728">SH3 domain</keyword>
<dbReference type="PROSITE" id="PS50002">
    <property type="entry name" value="SH3"/>
    <property type="match status" value="3"/>
</dbReference>
<evidence type="ECO:0000259" key="5">
    <source>
        <dbReference type="PROSITE" id="PS50002"/>
    </source>
</evidence>
<dbReference type="STRING" id="42155.A0A0R3Q6J2"/>
<evidence type="ECO:0000256" key="3">
    <source>
        <dbReference type="ARBA" id="ARBA00022490"/>
    </source>
</evidence>
<dbReference type="EMBL" id="UZAG01000896">
    <property type="protein sequence ID" value="VDO09856.1"/>
    <property type="molecule type" value="Genomic_DNA"/>
</dbReference>
<feature type="domain" description="SH3" evidence="5">
    <location>
        <begin position="363"/>
        <end position="422"/>
    </location>
</feature>
<evidence type="ECO:0000256" key="4">
    <source>
        <dbReference type="PROSITE-ProRule" id="PRU00192"/>
    </source>
</evidence>
<dbReference type="Proteomes" id="UP000280834">
    <property type="component" value="Unassembled WGS sequence"/>
</dbReference>
<feature type="domain" description="SH3" evidence="5">
    <location>
        <begin position="291"/>
        <end position="350"/>
    </location>
</feature>
<dbReference type="GO" id="GO:0008289">
    <property type="term" value="F:lipid binding"/>
    <property type="evidence" value="ECO:0007669"/>
    <property type="project" value="TreeGrafter"/>
</dbReference>
<dbReference type="PANTHER" id="PTHR47174:SF3">
    <property type="entry name" value="BRIDGING INTEGRATOR 3"/>
    <property type="match status" value="1"/>
</dbReference>
<feature type="domain" description="SH3" evidence="5">
    <location>
        <begin position="219"/>
        <end position="280"/>
    </location>
</feature>
<dbReference type="Gene3D" id="2.30.30.40">
    <property type="entry name" value="SH3 Domains"/>
    <property type="match status" value="4"/>
</dbReference>
<keyword evidence="7" id="KW-1185">Reference proteome</keyword>
<dbReference type="SMART" id="SM00326">
    <property type="entry name" value="SH3"/>
    <property type="match status" value="3"/>
</dbReference>
<dbReference type="InterPro" id="IPR046982">
    <property type="entry name" value="BIN3/RVS161-like"/>
</dbReference>
<evidence type="ECO:0000256" key="1">
    <source>
        <dbReference type="ARBA" id="ARBA00004496"/>
    </source>
</evidence>
<evidence type="ECO:0000313" key="6">
    <source>
        <dbReference type="EMBL" id="VDO09856.1"/>
    </source>
</evidence>
<dbReference type="PRINTS" id="PR00499">
    <property type="entry name" value="P67PHOX"/>
</dbReference>
<comment type="subcellular location">
    <subcellularLocation>
        <location evidence="1">Cytoplasm</location>
    </subcellularLocation>
</comment>
<gene>
    <name evidence="6" type="ORF">BTMF_LOCUS1274</name>
</gene>
<dbReference type="Pfam" id="PF00018">
    <property type="entry name" value="SH3_1"/>
    <property type="match status" value="3"/>
</dbReference>
<dbReference type="InterPro" id="IPR001452">
    <property type="entry name" value="SH3_domain"/>
</dbReference>
<dbReference type="GO" id="GO:0097320">
    <property type="term" value="P:plasma membrane tubulation"/>
    <property type="evidence" value="ECO:0007669"/>
    <property type="project" value="TreeGrafter"/>
</dbReference>
<dbReference type="GO" id="GO:0005737">
    <property type="term" value="C:cytoplasm"/>
    <property type="evidence" value="ECO:0007669"/>
    <property type="project" value="UniProtKB-SubCell"/>
</dbReference>
<dbReference type="PANTHER" id="PTHR47174">
    <property type="entry name" value="BRIDGING INTEGRATOR 3"/>
    <property type="match status" value="1"/>
</dbReference>
<evidence type="ECO:0000313" key="7">
    <source>
        <dbReference type="Proteomes" id="UP000280834"/>
    </source>
</evidence>
<dbReference type="PRINTS" id="PR00452">
    <property type="entry name" value="SH3DOMAIN"/>
</dbReference>
<evidence type="ECO:0000313" key="8">
    <source>
        <dbReference type="WBParaSite" id="BTMF_0000194601-mRNA-1"/>
    </source>
</evidence>
<keyword evidence="3" id="KW-0963">Cytoplasm</keyword>
<dbReference type="SUPFAM" id="SSF50044">
    <property type="entry name" value="SH3-domain"/>
    <property type="match status" value="3"/>
</dbReference>
<dbReference type="InterPro" id="IPR036028">
    <property type="entry name" value="SH3-like_dom_sf"/>
</dbReference>
<dbReference type="GO" id="GO:0015629">
    <property type="term" value="C:actin cytoskeleton"/>
    <property type="evidence" value="ECO:0007669"/>
    <property type="project" value="TreeGrafter"/>
</dbReference>
<dbReference type="GO" id="GO:0006897">
    <property type="term" value="P:endocytosis"/>
    <property type="evidence" value="ECO:0007669"/>
    <property type="project" value="InterPro"/>
</dbReference>
<dbReference type="CDD" id="cd00174">
    <property type="entry name" value="SH3"/>
    <property type="match status" value="2"/>
</dbReference>
<sequence length="502" mass="56336">MKFLGTFGTGKFSTAFSTAKAVFDVVKKPEVQQRLIAASKNETVRSAISSLAKNEAVGILLDKISILVRKVTLNALQDEKTLKTAYDIAQACDKQQQQKRLVKKHSIPADKFVNHAGTSNSIVNKAPTSIYPSLPPSQDYASDINSKTVDKFAVMPSQSISYDIFQSNFASDVLTSDYFILARKERKNLIEKNCIGVEFSRLHDSTVSEANAFMTTNQEQQPYGYAKFQFLASHFDELSAEPSDMIILEKRVDDQWVYALNKRTGQKGIMPLLYIDVKIPLPTSLTSSTSQIPYRVVALYDFDSSVSGDLTFRANDEIYVVEKINDDWLCGKIGVHQGIFPANYVREITVPLTAPSEPISCYTSAEYISALYDYNSDVEGDLIFKAGDQIEVLEWVNEDWLRGKLNGKIGLVPRTYIENCSSKIDAGKHLNITNTIVTATNDYYNNAKDHLCFSKGDQIEVIEEVSLLIQNFFSSFRLRKFRLANEILSVTRITLKLLESKL</sequence>
<organism evidence="8">
    <name type="scientific">Brugia timori</name>
    <dbReference type="NCBI Taxonomy" id="42155"/>
    <lineage>
        <taxon>Eukaryota</taxon>
        <taxon>Metazoa</taxon>
        <taxon>Ecdysozoa</taxon>
        <taxon>Nematoda</taxon>
        <taxon>Chromadorea</taxon>
        <taxon>Rhabditida</taxon>
        <taxon>Spirurina</taxon>
        <taxon>Spiruromorpha</taxon>
        <taxon>Filarioidea</taxon>
        <taxon>Onchocercidae</taxon>
        <taxon>Brugia</taxon>
    </lineage>
</organism>
<evidence type="ECO:0000256" key="2">
    <source>
        <dbReference type="ARBA" id="ARBA00022443"/>
    </source>
</evidence>
<dbReference type="AlphaFoldDB" id="A0A0R3Q6J2"/>
<dbReference type="WBParaSite" id="BTMF_0000194601-mRNA-1">
    <property type="protein sequence ID" value="BTMF_0000194601-mRNA-1"/>
    <property type="gene ID" value="BTMF_0000194601"/>
</dbReference>
<name>A0A0R3Q6J2_9BILA</name>
<accession>A0A0R3Q6J2</accession>
<reference evidence="6 7" key="2">
    <citation type="submission" date="2018-11" db="EMBL/GenBank/DDBJ databases">
        <authorList>
            <consortium name="Pathogen Informatics"/>
        </authorList>
    </citation>
    <scope>NUCLEOTIDE SEQUENCE [LARGE SCALE GENOMIC DNA]</scope>
</reference>
<reference evidence="8" key="1">
    <citation type="submission" date="2017-02" db="UniProtKB">
        <authorList>
            <consortium name="WormBaseParasite"/>
        </authorList>
    </citation>
    <scope>IDENTIFICATION</scope>
</reference>
<proteinExistence type="predicted"/>
<dbReference type="GO" id="GO:0051666">
    <property type="term" value="P:actin cortical patch localization"/>
    <property type="evidence" value="ECO:0007669"/>
    <property type="project" value="InterPro"/>
</dbReference>
<protein>
    <submittedName>
        <fullName evidence="8">SH3 domain-containing protein</fullName>
    </submittedName>
</protein>